<evidence type="ECO:0000313" key="10">
    <source>
        <dbReference type="EMBL" id="RPF19662.1"/>
    </source>
</evidence>
<feature type="site" description="Important for catalytic activity, responsible for pKa modulation of the active site Glu and correct orientation of both the proton donor and substrate" evidence="6">
    <location>
        <position position="319"/>
    </location>
</feature>
<dbReference type="PROSITE" id="PS50231">
    <property type="entry name" value="RICIN_B_LECTIN"/>
    <property type="match status" value="1"/>
</dbReference>
<dbReference type="Gene3D" id="2.80.10.50">
    <property type="match status" value="3"/>
</dbReference>
<comment type="pathway">
    <text evidence="1">Glycan metabolism; L-arabinan degradation.</text>
</comment>
<dbReference type="GO" id="GO:0005975">
    <property type="term" value="P:carbohydrate metabolic process"/>
    <property type="evidence" value="ECO:0007669"/>
    <property type="project" value="InterPro"/>
</dbReference>
<comment type="caution">
    <text evidence="10">The sequence shown here is derived from an EMBL/GenBank/DDBJ whole genome shotgun (WGS) entry which is preliminary data.</text>
</comment>
<organism evidence="10 11">
    <name type="scientific">Myceligenerans xiligouense</name>
    <dbReference type="NCBI Taxonomy" id="253184"/>
    <lineage>
        <taxon>Bacteria</taxon>
        <taxon>Bacillati</taxon>
        <taxon>Actinomycetota</taxon>
        <taxon>Actinomycetes</taxon>
        <taxon>Micrococcales</taxon>
        <taxon>Promicromonosporaceae</taxon>
        <taxon>Myceligenerans</taxon>
    </lineage>
</organism>
<evidence type="ECO:0000256" key="2">
    <source>
        <dbReference type="ARBA" id="ARBA00009865"/>
    </source>
</evidence>
<evidence type="ECO:0000256" key="3">
    <source>
        <dbReference type="ARBA" id="ARBA00022801"/>
    </source>
</evidence>
<sequence>MEPTRVLARRGPRAALTLFAALALALTCLVVPSAGPASAATIDTGAWYVLVNQHSGKAMEIGGGSSAEGAELTQFTRNDTCAQQWRFLDSGGGYYRLMNRCSGLVAEIYEHSVDNGASVVQWSDLGNANQEFSVQDVSGNIQLVNRNSGKALDLWEWSTADGARVSQYDDTNAANQQWRMVAVDSVAAAYPGPGPVTGDTFAHDPEVLKKPDGEYLLAFTANGVGLKTSSDRTNWTDVGAAFPGGTPWADEYTGGERNLWAPELKYANGQYYLWYSASSFGENRSAIFLATSPTGASGTWTNRGVVVESGTGDDFNAIDPAVTEDQNGDWWMSFGSFWSGIKLIRLDSSTGMRSGSEFHSIASRGGGAIEAPTIHHRDGYYYLFVSFDRCCQGADSTYRVMAGRSTSITGPYVDRAGTPMMNGGGTEILASHGSVHGPGHQTVLADSDGDALFYHYYRDDGVAQLGINLLRYDGGWPVVY</sequence>
<feature type="domain" description="Ricin B lectin" evidence="9">
    <location>
        <begin position="44"/>
        <end position="181"/>
    </location>
</feature>
<evidence type="ECO:0000256" key="1">
    <source>
        <dbReference type="ARBA" id="ARBA00004834"/>
    </source>
</evidence>
<name>A0A3N4Z3F7_9MICO</name>
<feature type="signal peptide" evidence="8">
    <location>
        <begin position="1"/>
        <end position="39"/>
    </location>
</feature>
<evidence type="ECO:0000259" key="9">
    <source>
        <dbReference type="SMART" id="SM00458"/>
    </source>
</evidence>
<evidence type="ECO:0000256" key="7">
    <source>
        <dbReference type="RuleBase" id="RU361187"/>
    </source>
</evidence>
<protein>
    <submittedName>
        <fullName evidence="10">Arabinan endo-1,5-alpha-L-arabinosidase</fullName>
    </submittedName>
</protein>
<feature type="active site" description="Proton acceptor" evidence="5">
    <location>
        <position position="204"/>
    </location>
</feature>
<evidence type="ECO:0000256" key="6">
    <source>
        <dbReference type="PIRSR" id="PIRSR606710-2"/>
    </source>
</evidence>
<dbReference type="InterPro" id="IPR006710">
    <property type="entry name" value="Glyco_hydro_43"/>
</dbReference>
<dbReference type="InterPro" id="IPR023296">
    <property type="entry name" value="Glyco_hydro_beta-prop_sf"/>
</dbReference>
<evidence type="ECO:0000256" key="5">
    <source>
        <dbReference type="PIRSR" id="PIRSR606710-1"/>
    </source>
</evidence>
<accession>A0A3N4Z3F7</accession>
<keyword evidence="4 7" id="KW-0326">Glycosidase</keyword>
<dbReference type="PANTHER" id="PTHR43301:SF3">
    <property type="entry name" value="ARABINAN ENDO-1,5-ALPHA-L-ARABINOSIDASE A-RELATED"/>
    <property type="match status" value="1"/>
</dbReference>
<dbReference type="AlphaFoldDB" id="A0A3N4Z3F7"/>
<dbReference type="Pfam" id="PF04616">
    <property type="entry name" value="Glyco_hydro_43"/>
    <property type="match status" value="1"/>
</dbReference>
<gene>
    <name evidence="10" type="ORF">EDD34_0220</name>
</gene>
<evidence type="ECO:0000313" key="11">
    <source>
        <dbReference type="Proteomes" id="UP000280501"/>
    </source>
</evidence>
<evidence type="ECO:0000256" key="8">
    <source>
        <dbReference type="SAM" id="SignalP"/>
    </source>
</evidence>
<dbReference type="EMBL" id="RKQZ01000001">
    <property type="protein sequence ID" value="RPF19662.1"/>
    <property type="molecule type" value="Genomic_DNA"/>
</dbReference>
<keyword evidence="8" id="KW-0732">Signal</keyword>
<dbReference type="SUPFAM" id="SSF75005">
    <property type="entry name" value="Arabinanase/levansucrase/invertase"/>
    <property type="match status" value="1"/>
</dbReference>
<dbReference type="InterPro" id="IPR035992">
    <property type="entry name" value="Ricin_B-like_lectins"/>
</dbReference>
<dbReference type="Proteomes" id="UP000280501">
    <property type="component" value="Unassembled WGS sequence"/>
</dbReference>
<dbReference type="InterPro" id="IPR000772">
    <property type="entry name" value="Ricin_B_lectin"/>
</dbReference>
<proteinExistence type="inferred from homology"/>
<feature type="active site" description="Proton donor" evidence="5">
    <location>
        <position position="370"/>
    </location>
</feature>
<dbReference type="SUPFAM" id="SSF50370">
    <property type="entry name" value="Ricin B-like lectins"/>
    <property type="match status" value="1"/>
</dbReference>
<dbReference type="CDD" id="cd08998">
    <property type="entry name" value="GH43_Arb43a-like"/>
    <property type="match status" value="1"/>
</dbReference>
<dbReference type="Gene3D" id="2.115.10.20">
    <property type="entry name" value="Glycosyl hydrolase domain, family 43"/>
    <property type="match status" value="1"/>
</dbReference>
<keyword evidence="11" id="KW-1185">Reference proteome</keyword>
<keyword evidence="3 7" id="KW-0378">Hydrolase</keyword>
<reference evidence="10 11" key="1">
    <citation type="submission" date="2018-11" db="EMBL/GenBank/DDBJ databases">
        <title>Sequencing the genomes of 1000 actinobacteria strains.</title>
        <authorList>
            <person name="Klenk H.-P."/>
        </authorList>
    </citation>
    <scope>NUCLEOTIDE SEQUENCE [LARGE SCALE GENOMIC DNA]</scope>
    <source>
        <strain evidence="10 11">DSM 15700</strain>
    </source>
</reference>
<dbReference type="InterPro" id="IPR050727">
    <property type="entry name" value="GH43_arabinanases"/>
</dbReference>
<dbReference type="GO" id="GO:0004553">
    <property type="term" value="F:hydrolase activity, hydrolyzing O-glycosyl compounds"/>
    <property type="evidence" value="ECO:0007669"/>
    <property type="project" value="InterPro"/>
</dbReference>
<dbReference type="RefSeq" id="WP_123812932.1">
    <property type="nucleotide sequence ID" value="NZ_RKQZ01000001.1"/>
</dbReference>
<comment type="similarity">
    <text evidence="2 7">Belongs to the glycosyl hydrolase 43 family.</text>
</comment>
<dbReference type="SMART" id="SM00458">
    <property type="entry name" value="RICIN"/>
    <property type="match status" value="1"/>
</dbReference>
<dbReference type="OrthoDB" id="9801455at2"/>
<dbReference type="PANTHER" id="PTHR43301">
    <property type="entry name" value="ARABINAN ENDO-1,5-ALPHA-L-ARABINOSIDASE"/>
    <property type="match status" value="1"/>
</dbReference>
<dbReference type="Pfam" id="PF14200">
    <property type="entry name" value="RicinB_lectin_2"/>
    <property type="match status" value="2"/>
</dbReference>
<evidence type="ECO:0000256" key="4">
    <source>
        <dbReference type="ARBA" id="ARBA00023295"/>
    </source>
</evidence>
<feature type="chain" id="PRO_5018270109" evidence="8">
    <location>
        <begin position="40"/>
        <end position="480"/>
    </location>
</feature>